<dbReference type="InterPro" id="IPR052370">
    <property type="entry name" value="Meta-cleavage_hydrolase"/>
</dbReference>
<dbReference type="SUPFAM" id="SSF53474">
    <property type="entry name" value="alpha/beta-Hydrolases"/>
    <property type="match status" value="2"/>
</dbReference>
<protein>
    <recommendedName>
        <fullName evidence="2">AB hydrolase-1 domain-containing protein</fullName>
    </recommendedName>
</protein>
<feature type="compositionally biased region" description="Basic and acidic residues" evidence="1">
    <location>
        <begin position="835"/>
        <end position="853"/>
    </location>
</feature>
<dbReference type="PANTHER" id="PTHR43139:SF22">
    <property type="entry name" value="AB HYDROLASE-1 DOMAIN-CONTAINING PROTEIN"/>
    <property type="match status" value="1"/>
</dbReference>
<evidence type="ECO:0000256" key="1">
    <source>
        <dbReference type="SAM" id="MobiDB-lite"/>
    </source>
</evidence>
<accession>A0AA38S782</accession>
<organism evidence="3 4">
    <name type="scientific">Centaurea solstitialis</name>
    <name type="common">yellow star-thistle</name>
    <dbReference type="NCBI Taxonomy" id="347529"/>
    <lineage>
        <taxon>Eukaryota</taxon>
        <taxon>Viridiplantae</taxon>
        <taxon>Streptophyta</taxon>
        <taxon>Embryophyta</taxon>
        <taxon>Tracheophyta</taxon>
        <taxon>Spermatophyta</taxon>
        <taxon>Magnoliopsida</taxon>
        <taxon>eudicotyledons</taxon>
        <taxon>Gunneridae</taxon>
        <taxon>Pentapetalae</taxon>
        <taxon>asterids</taxon>
        <taxon>campanulids</taxon>
        <taxon>Asterales</taxon>
        <taxon>Asteraceae</taxon>
        <taxon>Carduoideae</taxon>
        <taxon>Cardueae</taxon>
        <taxon>Centaureinae</taxon>
        <taxon>Centaurea</taxon>
    </lineage>
</organism>
<dbReference type="EMBL" id="JARYMX010000008">
    <property type="protein sequence ID" value="KAJ9537839.1"/>
    <property type="molecule type" value="Genomic_DNA"/>
</dbReference>
<dbReference type="GO" id="GO:0016787">
    <property type="term" value="F:hydrolase activity"/>
    <property type="evidence" value="ECO:0007669"/>
    <property type="project" value="UniProtKB-ARBA"/>
</dbReference>
<feature type="domain" description="AB hydrolase-1" evidence="2">
    <location>
        <begin position="219"/>
        <end position="452"/>
    </location>
</feature>
<dbReference type="Gene3D" id="3.40.50.1820">
    <property type="entry name" value="alpha/beta hydrolase"/>
    <property type="match status" value="2"/>
</dbReference>
<feature type="compositionally biased region" description="Polar residues" evidence="1">
    <location>
        <begin position="819"/>
        <end position="832"/>
    </location>
</feature>
<dbReference type="AlphaFoldDB" id="A0AA38S782"/>
<dbReference type="PANTHER" id="PTHR43139">
    <property type="entry name" value="SI:DKEY-122A22.2"/>
    <property type="match status" value="1"/>
</dbReference>
<evidence type="ECO:0000259" key="2">
    <source>
        <dbReference type="Pfam" id="PF00561"/>
    </source>
</evidence>
<evidence type="ECO:0000313" key="3">
    <source>
        <dbReference type="EMBL" id="KAJ9537839.1"/>
    </source>
</evidence>
<dbReference type="Proteomes" id="UP001172457">
    <property type="component" value="Chromosome 8"/>
</dbReference>
<proteinExistence type="predicted"/>
<evidence type="ECO:0000313" key="4">
    <source>
        <dbReference type="Proteomes" id="UP001172457"/>
    </source>
</evidence>
<name>A0AA38S782_9ASTR</name>
<dbReference type="Pfam" id="PF00561">
    <property type="entry name" value="Abhydrolase_1"/>
    <property type="match status" value="2"/>
</dbReference>
<reference evidence="3" key="1">
    <citation type="submission" date="2023-03" db="EMBL/GenBank/DDBJ databases">
        <title>Chromosome-scale reference genome and RAD-based genetic map of yellow starthistle (Centaurea solstitialis) reveal putative structural variation and QTLs associated with invader traits.</title>
        <authorList>
            <person name="Reatini B."/>
            <person name="Cang F.A."/>
            <person name="Jiang Q."/>
            <person name="Mckibben M.T.W."/>
            <person name="Barker M.S."/>
            <person name="Rieseberg L.H."/>
            <person name="Dlugosch K.M."/>
        </authorList>
    </citation>
    <scope>NUCLEOTIDE SEQUENCE</scope>
    <source>
        <strain evidence="3">CAN-66</strain>
        <tissue evidence="3">Leaf</tissue>
    </source>
</reference>
<comment type="caution">
    <text evidence="3">The sequence shown here is derived from an EMBL/GenBank/DDBJ whole genome shotgun (WGS) entry which is preliminary data.</text>
</comment>
<sequence length="898" mass="102987">MADDGGGNGGLGFAGKEIRISFIWICPDYILGNFYQELKHEILSGPWLLTPEFELGWEEREKEERRKREIDTKERERLVPNPAPRYRTGYRAGYPRRCCRGYRFGTSLLTAAITDGLSRYTLHEVVRPYGLTNPNKIRAKACLFENVHRVRMEGFEPGSKQMGNIFVVLTPLLHGLVKLAGLTPQTIEIEPGTLMNIWVPKKCVTKNDGKIVYVPPNKPAILLLHSFAMDGIFTWFMQVFALTRDYSVYVPDFIFFGGSITDRKERSTVFQAEFIAKGLGKLRVEEVTLVGVSYGGMVGFQMAKLYPKLVKSMVMSGTVIEMTESISLYSYKKLGLSSWSDLLMPKTVDELKIMFSVGSHKLPWLPNFIYRDIFNTMFTDHQKERNELLEALVVPDEDATLNIKFSQKIHMLWGDDDKIFDLDHAKTMRTQLGEKTTLDWIKDAGHIVPLEKAFVYNKRLKYVLERSCHAYDMKLKPRSCKADLRRNIRSCNVLFGLRKQMGNIFVVLTPLLHGLVKLAGLTPQTIEIEPGTTMNTWVPKEIVTKSDACDTTAPLFRLGWHFYMVFALTRDYSVYVPDFLFFGGSITDRKERSASFQAKFIAKGLEKLRVEKVTLVGMSYGGMVGFQMAKLYPKLVKSMVVSATVLEMTESISLNAYKKLGLSNWSDLLMPTTVDGLKYMFSVGFHKLPWLPDFIYRDILKTMFNNRKERNELLEALVVPDKDATLTNTNFSQTIHMLWGDDDKIFDLDFAMTMKTQLGEKTTLEWIKDAGHLVPLEQASLYNNRLKCVLQDLTKDQFRSLKKQLQRRVQRRDRNLNKNTYKMQLSQSQNNTKHSKNDQTTHNKEKANDKPPEQKATKMLLKIFIDFFNIKLPDRSGFLPAYLGTEPSLEPELEIADS</sequence>
<dbReference type="InterPro" id="IPR029058">
    <property type="entry name" value="AB_hydrolase_fold"/>
</dbReference>
<gene>
    <name evidence="3" type="ORF">OSB04_030572</name>
</gene>
<dbReference type="InterPro" id="IPR000073">
    <property type="entry name" value="AB_hydrolase_1"/>
</dbReference>
<dbReference type="PRINTS" id="PR00111">
    <property type="entry name" value="ABHYDROLASE"/>
</dbReference>
<feature type="domain" description="AB hydrolase-1" evidence="2">
    <location>
        <begin position="560"/>
        <end position="777"/>
    </location>
</feature>
<feature type="region of interest" description="Disordered" evidence="1">
    <location>
        <begin position="816"/>
        <end position="853"/>
    </location>
</feature>
<keyword evidence="4" id="KW-1185">Reference proteome</keyword>